<keyword evidence="3 8" id="KW-0812">Transmembrane</keyword>
<reference evidence="11 12" key="1">
    <citation type="journal article" date="2005" name="J. Bacteriol.">
        <title>Swine and poultry pathogens: the complete genome sequences of two strains of Mycoplasma hyopneumoniae and a strain of Mycoplasma synoviae.</title>
        <authorList>
            <person name="Vasconcelos A.T."/>
            <person name="Ferreira H.B."/>
            <person name="Bizarro C.V."/>
            <person name="Bonatto S.L."/>
            <person name="Carvalho M.O."/>
            <person name="Pinto P.M."/>
            <person name="Almeida D.F."/>
            <person name="Almeida L.G."/>
            <person name="Almeida R."/>
            <person name="Alves-Filho L."/>
            <person name="Assuncao E.N."/>
            <person name="Azevedo V.A."/>
            <person name="Bogo M.R."/>
            <person name="Brigido M.M."/>
            <person name="Brocchi M."/>
            <person name="Burity H.A."/>
            <person name="Camargo A.A."/>
            <person name="Camargo S.S."/>
            <person name="Carepo M.S."/>
            <person name="Carraro D.M."/>
            <person name="de Mattos Cascardo J.C."/>
            <person name="Castro L.A."/>
            <person name="Cavalcanti G."/>
            <person name="Chemale G."/>
            <person name="Collevatti R.G."/>
            <person name="Cunha C.W."/>
            <person name="Dallagiovanna B."/>
            <person name="Dambros B.P."/>
            <person name="Dellagostin O.A."/>
            <person name="Falcao C."/>
            <person name="Fantinatti-Garboggini F."/>
            <person name="Felipe M.S."/>
            <person name="Fiorentin L."/>
            <person name="Franco G.R."/>
            <person name="Freitas N.S."/>
            <person name="Frias D."/>
            <person name="Grangeiro T.B."/>
            <person name="Grisard E.C."/>
            <person name="Guimaraes C.T."/>
            <person name="Hungria M."/>
            <person name="Jardim S.N."/>
            <person name="Krieger M.A."/>
            <person name="Laurino J.P."/>
            <person name="Lima L.F."/>
            <person name="Lopes M.I."/>
            <person name="Loreto E.L."/>
            <person name="Madeira H.M."/>
            <person name="Manfio G.P."/>
            <person name="Maranhao A.Q."/>
            <person name="Martinkovics C.T."/>
            <person name="Medeiros S.R."/>
            <person name="Moreira M.A."/>
            <person name="Neiva M."/>
            <person name="Ramalho-Neto C.E."/>
            <person name="Nicolas M.F."/>
            <person name="Oliveira S.C."/>
            <person name="Paixao R.F."/>
            <person name="Pedrosa F.O."/>
            <person name="Pena S.D."/>
            <person name="Pereira M."/>
            <person name="Pereira-Ferrari L."/>
            <person name="Piffer I."/>
            <person name="Pinto L.S."/>
            <person name="Potrich D.P."/>
            <person name="Salim A.C."/>
            <person name="Santos F.R."/>
            <person name="Schmitt R."/>
            <person name="Schneider M.P."/>
            <person name="Schrank A."/>
            <person name="Schrank I.S."/>
            <person name="Schuck A.F."/>
            <person name="Seuanez H.N."/>
            <person name="Silva D.W."/>
            <person name="Silva R."/>
            <person name="Silva S.C."/>
            <person name="Soares C.M."/>
            <person name="Souza K.R."/>
            <person name="Souza R.C."/>
            <person name="Staats C.C."/>
            <person name="Steffens M.B."/>
            <person name="Teixeira S.M."/>
            <person name="Urmenyi T.P."/>
            <person name="Vainstein M.H."/>
            <person name="Zuccherato L.W."/>
            <person name="Simpson A.J."/>
            <person name="Zaha A."/>
        </authorList>
    </citation>
    <scope>NUCLEOTIDE SEQUENCE [LARGE SCALE GENOMIC DNA]</scope>
    <source>
        <strain evidence="11 12">53</strain>
    </source>
</reference>
<dbReference type="SUPFAM" id="SSF52540">
    <property type="entry name" value="P-loop containing nucleoside triphosphate hydrolases"/>
    <property type="match status" value="1"/>
</dbReference>
<name>Q4A618_MYCS5</name>
<keyword evidence="6 8" id="KW-1133">Transmembrane helix</keyword>
<dbReference type="HOGENOM" id="CLU_000604_95_3_14"/>
<feature type="transmembrane region" description="Helical" evidence="8">
    <location>
        <begin position="383"/>
        <end position="404"/>
    </location>
</feature>
<keyword evidence="11" id="KW-0067">ATP-binding</keyword>
<dbReference type="Gene3D" id="1.20.1560.10">
    <property type="entry name" value="ABC transporter type 1, transmembrane domain"/>
    <property type="match status" value="1"/>
</dbReference>
<keyword evidence="5" id="KW-0788">Thiol protease</keyword>
<feature type="domain" description="ABC transmembrane type-1" evidence="9">
    <location>
        <begin position="158"/>
        <end position="439"/>
    </location>
</feature>
<evidence type="ECO:0000256" key="1">
    <source>
        <dbReference type="ARBA" id="ARBA00004651"/>
    </source>
</evidence>
<dbReference type="InterPro" id="IPR003439">
    <property type="entry name" value="ABC_transporter-like_ATP-bd"/>
</dbReference>
<evidence type="ECO:0000256" key="4">
    <source>
        <dbReference type="ARBA" id="ARBA00022801"/>
    </source>
</evidence>
<dbReference type="GO" id="GO:0006508">
    <property type="term" value="P:proteolysis"/>
    <property type="evidence" value="ECO:0007669"/>
    <property type="project" value="InterPro"/>
</dbReference>
<dbReference type="InterPro" id="IPR011527">
    <property type="entry name" value="ABC1_TM_dom"/>
</dbReference>
<keyword evidence="11" id="KW-0547">Nucleotide-binding</keyword>
<dbReference type="InterPro" id="IPR005074">
    <property type="entry name" value="Peptidase_C39"/>
</dbReference>
<feature type="domain" description="Peptidase C39" evidence="10">
    <location>
        <begin position="5"/>
        <end position="131"/>
    </location>
</feature>
<protein>
    <submittedName>
        <fullName evidence="11">Putative ABC transporter ATP-binding</fullName>
    </submittedName>
</protein>
<dbReference type="InterPro" id="IPR039421">
    <property type="entry name" value="Type_1_exporter"/>
</dbReference>
<keyword evidence="12" id="KW-1185">Reference proteome</keyword>
<feature type="transmembrane region" description="Helical" evidence="8">
    <location>
        <begin position="296"/>
        <end position="313"/>
    </location>
</feature>
<dbReference type="PANTHER" id="PTHR43394">
    <property type="entry name" value="ATP-DEPENDENT PERMEASE MDL1, MITOCHONDRIAL"/>
    <property type="match status" value="1"/>
</dbReference>
<evidence type="ECO:0000313" key="12">
    <source>
        <dbReference type="Proteomes" id="UP000000549"/>
    </source>
</evidence>
<dbReference type="PROSITE" id="PS50990">
    <property type="entry name" value="PEPTIDASE_C39"/>
    <property type="match status" value="1"/>
</dbReference>
<dbReference type="PROSITE" id="PS50929">
    <property type="entry name" value="ABC_TM1F"/>
    <property type="match status" value="1"/>
</dbReference>
<feature type="transmembrane region" description="Helical" evidence="8">
    <location>
        <begin position="271"/>
        <end position="290"/>
    </location>
</feature>
<dbReference type="STRING" id="262723.MS53_0391"/>
<dbReference type="AlphaFoldDB" id="Q4A618"/>
<evidence type="ECO:0000259" key="9">
    <source>
        <dbReference type="PROSITE" id="PS50929"/>
    </source>
</evidence>
<dbReference type="Proteomes" id="UP000000549">
    <property type="component" value="Chromosome"/>
</dbReference>
<dbReference type="InterPro" id="IPR036640">
    <property type="entry name" value="ABC1_TM_sf"/>
</dbReference>
<dbReference type="GO" id="GO:0016887">
    <property type="term" value="F:ATP hydrolysis activity"/>
    <property type="evidence" value="ECO:0007669"/>
    <property type="project" value="InterPro"/>
</dbReference>
<feature type="transmembrane region" description="Helical" evidence="8">
    <location>
        <begin position="410"/>
        <end position="431"/>
    </location>
</feature>
<evidence type="ECO:0000259" key="10">
    <source>
        <dbReference type="PROSITE" id="PS50990"/>
    </source>
</evidence>
<feature type="transmembrane region" description="Helical" evidence="8">
    <location>
        <begin position="154"/>
        <end position="174"/>
    </location>
</feature>
<dbReference type="Gene3D" id="3.90.70.10">
    <property type="entry name" value="Cysteine proteinases"/>
    <property type="match status" value="1"/>
</dbReference>
<evidence type="ECO:0000256" key="2">
    <source>
        <dbReference type="ARBA" id="ARBA00005417"/>
    </source>
</evidence>
<accession>Q4A618</accession>
<evidence type="ECO:0000256" key="6">
    <source>
        <dbReference type="ARBA" id="ARBA00022989"/>
    </source>
</evidence>
<dbReference type="PANTHER" id="PTHR43394:SF1">
    <property type="entry name" value="ATP-BINDING CASSETTE SUB-FAMILY B MEMBER 10, MITOCHONDRIAL"/>
    <property type="match status" value="1"/>
</dbReference>
<dbReference type="eggNOG" id="COG2274">
    <property type="taxonomic scope" value="Bacteria"/>
</dbReference>
<proteinExistence type="inferred from homology"/>
<sequence length="669" mass="79511">MMEKQFDSRDCSLYVLKYFYNHFYSHNVNINDLKINAIYSDSGIKLTDLHNIAINFNLNFDAFNCNKTELLRLEKNLFPLGIIFKENNEYHMVVLEKIKNDKYYIYDPLYGKQKLNEFDFYSKFSEKVIYFSKLKNEVKENKIKKFDLNFKNLFLYKIIYFIFLLLEVFLTFMLPFFNKFVFDQIIPNFLKKELFLSFIVIAWIVLIKIIFKYSANLIINKKITSTICEIKSLFINNLKSKNFKKINLINENEMQTRLNAFDEIIKFKMSFTSEVVVNLITLLFSFILLWNINLMLLIILLSYSFIVFVINFLNKRYNENNYVQIYNLSLDDARNFSNYFNSIKNIYHPKIEKQIYSNWNLKHFNLHKKVLDYEVKNSLFESFLNFSEILAPILILIFGSIEIWNSKLTLINLIFFITGASLFTNPIKSILPLTHQYVSYKKQKNILNFFDLNLEEKTEKSNISKIQKIQLSYIDFKFTNNKRYDLNIDRLIIDKNIILQGNNGSGKTTLCSIIAGKNKIDNGEILINDSVVNLFDDYDLKSKILYLGFDKHPVNIPVLDYLDINEESYFNILKILNLEKAFSNLLSKNLTSLSTGELQVIKLFKIFTSKYDVIIFDEAFENVYLEIFEKFKTVIKKYFVETMFIEISHSQRYVFENSEVYNLQAINLR</sequence>
<evidence type="ECO:0000256" key="3">
    <source>
        <dbReference type="ARBA" id="ARBA00022692"/>
    </source>
</evidence>
<evidence type="ECO:0000256" key="5">
    <source>
        <dbReference type="ARBA" id="ARBA00022807"/>
    </source>
</evidence>
<dbReference type="GO" id="GO:0015421">
    <property type="term" value="F:ABC-type oligopeptide transporter activity"/>
    <property type="evidence" value="ECO:0007669"/>
    <property type="project" value="TreeGrafter"/>
</dbReference>
<evidence type="ECO:0000256" key="7">
    <source>
        <dbReference type="ARBA" id="ARBA00023136"/>
    </source>
</evidence>
<evidence type="ECO:0000256" key="8">
    <source>
        <dbReference type="SAM" id="Phobius"/>
    </source>
</evidence>
<dbReference type="NCBIfam" id="NF045998">
    <property type="entry name" value="cleave_ABC_plasm"/>
    <property type="match status" value="1"/>
</dbReference>
<dbReference type="CDD" id="cd00267">
    <property type="entry name" value="ABC_ATPase"/>
    <property type="match status" value="1"/>
</dbReference>
<gene>
    <name evidence="11" type="ordered locus">MS53_0391</name>
</gene>
<keyword evidence="4" id="KW-0378">Hydrolase</keyword>
<keyword evidence="7 8" id="KW-0472">Membrane</keyword>
<comment type="subcellular location">
    <subcellularLocation>
        <location evidence="1">Cell membrane</location>
        <topology evidence="1">Multi-pass membrane protein</topology>
    </subcellularLocation>
</comment>
<dbReference type="Gene3D" id="3.40.50.300">
    <property type="entry name" value="P-loop containing nucleotide triphosphate hydrolases"/>
    <property type="match status" value="1"/>
</dbReference>
<comment type="similarity">
    <text evidence="2">Belongs to the ABC transporter superfamily.</text>
</comment>
<dbReference type="GO" id="GO:0008234">
    <property type="term" value="F:cysteine-type peptidase activity"/>
    <property type="evidence" value="ECO:0007669"/>
    <property type="project" value="UniProtKB-KW"/>
</dbReference>
<dbReference type="GO" id="GO:0005524">
    <property type="term" value="F:ATP binding"/>
    <property type="evidence" value="ECO:0007669"/>
    <property type="project" value="UniProtKB-KW"/>
</dbReference>
<dbReference type="GO" id="GO:0005886">
    <property type="term" value="C:plasma membrane"/>
    <property type="evidence" value="ECO:0007669"/>
    <property type="project" value="UniProtKB-SubCell"/>
</dbReference>
<dbReference type="Pfam" id="PF03412">
    <property type="entry name" value="Peptidase_C39"/>
    <property type="match status" value="1"/>
</dbReference>
<keyword evidence="5" id="KW-0645">Protease</keyword>
<evidence type="ECO:0000313" key="11">
    <source>
        <dbReference type="EMBL" id="AAZ43803.2"/>
    </source>
</evidence>
<dbReference type="EMBL" id="AE017245">
    <property type="protein sequence ID" value="AAZ43803.2"/>
    <property type="molecule type" value="Genomic_DNA"/>
</dbReference>
<dbReference type="Pfam" id="PF00005">
    <property type="entry name" value="ABC_tran"/>
    <property type="match status" value="1"/>
</dbReference>
<dbReference type="KEGG" id="msy:MS53_0391"/>
<dbReference type="SUPFAM" id="SSF90123">
    <property type="entry name" value="ABC transporter transmembrane region"/>
    <property type="match status" value="1"/>
</dbReference>
<organism evidence="11 12">
    <name type="scientific">Mycoplasmopsis synoviae (strain 53)</name>
    <name type="common">Mycoplasma synoviae</name>
    <dbReference type="NCBI Taxonomy" id="262723"/>
    <lineage>
        <taxon>Bacteria</taxon>
        <taxon>Bacillati</taxon>
        <taxon>Mycoplasmatota</taxon>
        <taxon>Mycoplasmoidales</taxon>
        <taxon>Metamycoplasmataceae</taxon>
        <taxon>Mycoplasmopsis</taxon>
    </lineage>
</organism>
<dbReference type="InterPro" id="IPR027417">
    <property type="entry name" value="P-loop_NTPase"/>
</dbReference>
<feature type="transmembrane region" description="Helical" evidence="8">
    <location>
        <begin position="194"/>
        <end position="211"/>
    </location>
</feature>